<dbReference type="PANTHER" id="PTHR42991">
    <property type="entry name" value="ALDEHYDE DEHYDROGENASE"/>
    <property type="match status" value="1"/>
</dbReference>
<comment type="catalytic activity">
    <reaction evidence="8">
        <text>D-glyceraldehyde 3-phosphate + NADP(+) + H2O = (2R)-3-phosphoglycerate + NADPH + 2 H(+)</text>
        <dbReference type="Rhea" id="RHEA:14669"/>
        <dbReference type="ChEBI" id="CHEBI:15377"/>
        <dbReference type="ChEBI" id="CHEBI:15378"/>
        <dbReference type="ChEBI" id="CHEBI:57783"/>
        <dbReference type="ChEBI" id="CHEBI:58272"/>
        <dbReference type="ChEBI" id="CHEBI:58349"/>
        <dbReference type="ChEBI" id="CHEBI:59776"/>
        <dbReference type="EC" id="1.2.1.9"/>
    </reaction>
</comment>
<dbReference type="PROSITE" id="PS00687">
    <property type="entry name" value="ALDEHYDE_DEHYDR_GLU"/>
    <property type="match status" value="1"/>
</dbReference>
<reference evidence="14" key="3">
    <citation type="submission" date="2015-06" db="UniProtKB">
        <authorList>
            <consortium name="EnsemblProtists"/>
        </authorList>
    </citation>
    <scope>IDENTIFICATION</scope>
</reference>
<dbReference type="eggNOG" id="KOG2450">
    <property type="taxonomic scope" value="Eukaryota"/>
</dbReference>
<dbReference type="PaxDb" id="55529-EKX47697"/>
<dbReference type="STRING" id="905079.L1JH90"/>
<evidence type="ECO:0000313" key="13">
    <source>
        <dbReference type="EMBL" id="EKX47697.1"/>
    </source>
</evidence>
<dbReference type="InterPro" id="IPR015590">
    <property type="entry name" value="Aldehyde_DH_dom"/>
</dbReference>
<dbReference type="HOGENOM" id="CLU_005391_1_0_1"/>
<dbReference type="EMBL" id="JH992989">
    <property type="protein sequence ID" value="EKX47697.1"/>
    <property type="molecule type" value="Genomic_DNA"/>
</dbReference>
<feature type="chain" id="PRO_5008771317" description="NADP-dependent glyceraldehyde-3-phosphate dehydrogenase" evidence="11">
    <location>
        <begin position="24"/>
        <end position="509"/>
    </location>
</feature>
<dbReference type="InterPro" id="IPR016163">
    <property type="entry name" value="Ald_DH_C"/>
</dbReference>
<keyword evidence="11" id="KW-0732">Signal</keyword>
<evidence type="ECO:0000256" key="8">
    <source>
        <dbReference type="ARBA" id="ARBA00049186"/>
    </source>
</evidence>
<comment type="similarity">
    <text evidence="1 10">Belongs to the aldehyde dehydrogenase family.</text>
</comment>
<evidence type="ECO:0000256" key="1">
    <source>
        <dbReference type="ARBA" id="ARBA00009986"/>
    </source>
</evidence>
<dbReference type="Gene3D" id="3.40.605.10">
    <property type="entry name" value="Aldehyde Dehydrogenase, Chain A, domain 1"/>
    <property type="match status" value="1"/>
</dbReference>
<dbReference type="OrthoDB" id="310895at2759"/>
<dbReference type="Proteomes" id="UP000011087">
    <property type="component" value="Unassembled WGS sequence"/>
</dbReference>
<dbReference type="InterPro" id="IPR016160">
    <property type="entry name" value="Ald_DH_CS_CYS"/>
</dbReference>
<protein>
    <recommendedName>
        <fullName evidence="4">NADP-dependent glyceraldehyde-3-phosphate dehydrogenase</fullName>
        <ecNumber evidence="3">1.2.1.9</ecNumber>
    </recommendedName>
    <alternativeName>
        <fullName evidence="5">Glyceraldehyde-3-phosphate dehydrogenase [NADP(+)]</fullName>
    </alternativeName>
    <alternativeName>
        <fullName evidence="6">Non-phosphorylating glyceraldehyde 3-phosphate dehydrogenase</fullName>
    </alternativeName>
    <alternativeName>
        <fullName evidence="7">Triosephosphate dehydrogenase</fullName>
    </alternativeName>
</protein>
<dbReference type="PROSITE" id="PS00070">
    <property type="entry name" value="ALDEHYDE_DEHYDR_CYS"/>
    <property type="match status" value="1"/>
</dbReference>
<evidence type="ECO:0000256" key="9">
    <source>
        <dbReference type="PROSITE-ProRule" id="PRU10007"/>
    </source>
</evidence>
<feature type="active site" evidence="9">
    <location>
        <position position="288"/>
    </location>
</feature>
<sequence>MIRLRVDLPLLLMSLLTLPLCNALSEGEACGTIPRLAAMEAESNKFLLYINGKFKPSSSGKTLQVLCPVNDSAVYEVQACTKEEIDEAFEAAKNAQKLWSKTPLWKRAELLKKAAAVLRENAAAIAEVMMYEVAKPLKAAISEVMRTADLFEYTAEEGVRVAGELLLSDAFTGEKRNKLALVQRVPLGVIVAIPPYNYPLNLAGSKVGPALMAGNSVVMKPPSAGAVTEGKERAGRQLGKGELKRGCRGSEVGDYLTQHRLANAVSFTGGSTGIRVAKGAGMIPMQLELGGKDPAIVLPDANLKAAASAIVKGAFSYSGQRCTAVKIVYIVEEEDEISRVLLPMILELVKKLKVGGPEEEDVDITAVIDGKSASYIKSLVDDALELGAKLQLPEGGWKQEGNLIHPVVLTGVKKSMRIVYEEQFGPVLPIVSVKTAEEAVELANGSPLGLQASLFTQVNGAPARGPDHFPFQGFKDSGLSSQGVRWSIEAMTKIKSTVLNLAQESYTQG</sequence>
<evidence type="ECO:0000256" key="3">
    <source>
        <dbReference type="ARBA" id="ARBA00038980"/>
    </source>
</evidence>
<reference evidence="13 15" key="1">
    <citation type="journal article" date="2012" name="Nature">
        <title>Algal genomes reveal evolutionary mosaicism and the fate of nucleomorphs.</title>
        <authorList>
            <consortium name="DOE Joint Genome Institute"/>
            <person name="Curtis B.A."/>
            <person name="Tanifuji G."/>
            <person name="Burki F."/>
            <person name="Gruber A."/>
            <person name="Irimia M."/>
            <person name="Maruyama S."/>
            <person name="Arias M.C."/>
            <person name="Ball S.G."/>
            <person name="Gile G.H."/>
            <person name="Hirakawa Y."/>
            <person name="Hopkins J.F."/>
            <person name="Kuo A."/>
            <person name="Rensing S.A."/>
            <person name="Schmutz J."/>
            <person name="Symeonidi A."/>
            <person name="Elias M."/>
            <person name="Eveleigh R.J."/>
            <person name="Herman E.K."/>
            <person name="Klute M.J."/>
            <person name="Nakayama T."/>
            <person name="Obornik M."/>
            <person name="Reyes-Prieto A."/>
            <person name="Armbrust E.V."/>
            <person name="Aves S.J."/>
            <person name="Beiko R.G."/>
            <person name="Coutinho P."/>
            <person name="Dacks J.B."/>
            <person name="Durnford D.G."/>
            <person name="Fast N.M."/>
            <person name="Green B.R."/>
            <person name="Grisdale C.J."/>
            <person name="Hempel F."/>
            <person name="Henrissat B."/>
            <person name="Hoppner M.P."/>
            <person name="Ishida K."/>
            <person name="Kim E."/>
            <person name="Koreny L."/>
            <person name="Kroth P.G."/>
            <person name="Liu Y."/>
            <person name="Malik S.B."/>
            <person name="Maier U.G."/>
            <person name="McRose D."/>
            <person name="Mock T."/>
            <person name="Neilson J.A."/>
            <person name="Onodera N.T."/>
            <person name="Poole A.M."/>
            <person name="Pritham E.J."/>
            <person name="Richards T.A."/>
            <person name="Rocap G."/>
            <person name="Roy S.W."/>
            <person name="Sarai C."/>
            <person name="Schaack S."/>
            <person name="Shirato S."/>
            <person name="Slamovits C.H."/>
            <person name="Spencer D.F."/>
            <person name="Suzuki S."/>
            <person name="Worden A.Z."/>
            <person name="Zauner S."/>
            <person name="Barry K."/>
            <person name="Bell C."/>
            <person name="Bharti A.K."/>
            <person name="Crow J.A."/>
            <person name="Grimwood J."/>
            <person name="Kramer R."/>
            <person name="Lindquist E."/>
            <person name="Lucas S."/>
            <person name="Salamov A."/>
            <person name="McFadden G.I."/>
            <person name="Lane C.E."/>
            <person name="Keeling P.J."/>
            <person name="Gray M.W."/>
            <person name="Grigoriev I.V."/>
            <person name="Archibald J.M."/>
        </authorList>
    </citation>
    <scope>NUCLEOTIDE SEQUENCE</scope>
    <source>
        <strain evidence="13 15">CCMP2712</strain>
    </source>
</reference>
<dbReference type="Pfam" id="PF00171">
    <property type="entry name" value="Aldedh"/>
    <property type="match status" value="1"/>
</dbReference>
<dbReference type="EnsemblProtists" id="EKX47697">
    <property type="protein sequence ID" value="EKX47697"/>
    <property type="gene ID" value="GUITHDRAFT_137442"/>
</dbReference>
<name>L1JH90_GUITC</name>
<evidence type="ECO:0000313" key="14">
    <source>
        <dbReference type="EnsemblProtists" id="EKX47697"/>
    </source>
</evidence>
<dbReference type="SUPFAM" id="SSF53720">
    <property type="entry name" value="ALDH-like"/>
    <property type="match status" value="1"/>
</dbReference>
<keyword evidence="2 10" id="KW-0560">Oxidoreductase</keyword>
<evidence type="ECO:0000259" key="12">
    <source>
        <dbReference type="Pfam" id="PF00171"/>
    </source>
</evidence>
<dbReference type="RefSeq" id="XP_005834677.1">
    <property type="nucleotide sequence ID" value="XM_005834620.1"/>
</dbReference>
<dbReference type="GO" id="GO:0008911">
    <property type="term" value="F:lactaldehyde dehydrogenase (NAD+) activity"/>
    <property type="evidence" value="ECO:0007669"/>
    <property type="project" value="TreeGrafter"/>
</dbReference>
<evidence type="ECO:0000313" key="15">
    <source>
        <dbReference type="Proteomes" id="UP000011087"/>
    </source>
</evidence>
<dbReference type="InterPro" id="IPR016161">
    <property type="entry name" value="Ald_DH/histidinol_DH"/>
</dbReference>
<accession>L1JH90</accession>
<evidence type="ECO:0000256" key="10">
    <source>
        <dbReference type="RuleBase" id="RU003345"/>
    </source>
</evidence>
<dbReference type="OMA" id="FPEGCFQ"/>
<reference evidence="15" key="2">
    <citation type="submission" date="2012-11" db="EMBL/GenBank/DDBJ databases">
        <authorList>
            <person name="Kuo A."/>
            <person name="Curtis B.A."/>
            <person name="Tanifuji G."/>
            <person name="Burki F."/>
            <person name="Gruber A."/>
            <person name="Irimia M."/>
            <person name="Maruyama S."/>
            <person name="Arias M.C."/>
            <person name="Ball S.G."/>
            <person name="Gile G.H."/>
            <person name="Hirakawa Y."/>
            <person name="Hopkins J.F."/>
            <person name="Rensing S.A."/>
            <person name="Schmutz J."/>
            <person name="Symeonidi A."/>
            <person name="Elias M."/>
            <person name="Eveleigh R.J."/>
            <person name="Herman E.K."/>
            <person name="Klute M.J."/>
            <person name="Nakayama T."/>
            <person name="Obornik M."/>
            <person name="Reyes-Prieto A."/>
            <person name="Armbrust E.V."/>
            <person name="Aves S.J."/>
            <person name="Beiko R.G."/>
            <person name="Coutinho P."/>
            <person name="Dacks J.B."/>
            <person name="Durnford D.G."/>
            <person name="Fast N.M."/>
            <person name="Green B.R."/>
            <person name="Grisdale C."/>
            <person name="Hempe F."/>
            <person name="Henrissat B."/>
            <person name="Hoppner M.P."/>
            <person name="Ishida K.-I."/>
            <person name="Kim E."/>
            <person name="Koreny L."/>
            <person name="Kroth P.G."/>
            <person name="Liu Y."/>
            <person name="Malik S.-B."/>
            <person name="Maier U.G."/>
            <person name="McRose D."/>
            <person name="Mock T."/>
            <person name="Neilson J.A."/>
            <person name="Onodera N.T."/>
            <person name="Poole A.M."/>
            <person name="Pritham E.J."/>
            <person name="Richards T.A."/>
            <person name="Rocap G."/>
            <person name="Roy S.W."/>
            <person name="Sarai C."/>
            <person name="Schaack S."/>
            <person name="Shirato S."/>
            <person name="Slamovits C.H."/>
            <person name="Spencer D.F."/>
            <person name="Suzuki S."/>
            <person name="Worden A.Z."/>
            <person name="Zauner S."/>
            <person name="Barry K."/>
            <person name="Bell C."/>
            <person name="Bharti A.K."/>
            <person name="Crow J.A."/>
            <person name="Grimwood J."/>
            <person name="Kramer R."/>
            <person name="Lindquist E."/>
            <person name="Lucas S."/>
            <person name="Salamov A."/>
            <person name="McFadden G.I."/>
            <person name="Lane C.E."/>
            <person name="Keeling P.J."/>
            <person name="Gray M.W."/>
            <person name="Grigoriev I.V."/>
            <person name="Archibald J.M."/>
        </authorList>
    </citation>
    <scope>NUCLEOTIDE SEQUENCE</scope>
    <source>
        <strain evidence="15">CCMP2712</strain>
    </source>
</reference>
<dbReference type="InterPro" id="IPR016162">
    <property type="entry name" value="Ald_DH_N"/>
</dbReference>
<evidence type="ECO:0000256" key="11">
    <source>
        <dbReference type="SAM" id="SignalP"/>
    </source>
</evidence>
<dbReference type="AlphaFoldDB" id="L1JH90"/>
<dbReference type="GeneID" id="17304313"/>
<dbReference type="InterPro" id="IPR051020">
    <property type="entry name" value="ALDH-related_metabolic_enz"/>
</dbReference>
<dbReference type="Gene3D" id="3.40.309.10">
    <property type="entry name" value="Aldehyde Dehydrogenase, Chain A, domain 2"/>
    <property type="match status" value="1"/>
</dbReference>
<proteinExistence type="inferred from homology"/>
<evidence type="ECO:0000256" key="5">
    <source>
        <dbReference type="ARBA" id="ARBA00042470"/>
    </source>
</evidence>
<dbReference type="InterPro" id="IPR029510">
    <property type="entry name" value="Ald_DH_CS_GLU"/>
</dbReference>
<keyword evidence="15" id="KW-1185">Reference proteome</keyword>
<organism evidence="13">
    <name type="scientific">Guillardia theta (strain CCMP2712)</name>
    <name type="common">Cryptophyte</name>
    <dbReference type="NCBI Taxonomy" id="905079"/>
    <lineage>
        <taxon>Eukaryota</taxon>
        <taxon>Cryptophyceae</taxon>
        <taxon>Pyrenomonadales</taxon>
        <taxon>Geminigeraceae</taxon>
        <taxon>Guillardia</taxon>
    </lineage>
</organism>
<dbReference type="PANTHER" id="PTHR42991:SF1">
    <property type="entry name" value="ALDEHYDE DEHYDROGENASE"/>
    <property type="match status" value="1"/>
</dbReference>
<dbReference type="KEGG" id="gtt:GUITHDRAFT_137442"/>
<dbReference type="EC" id="1.2.1.9" evidence="3"/>
<feature type="domain" description="Aldehyde dehydrogenase" evidence="12">
    <location>
        <begin position="57"/>
        <end position="496"/>
    </location>
</feature>
<evidence type="ECO:0000256" key="7">
    <source>
        <dbReference type="ARBA" id="ARBA00043052"/>
    </source>
</evidence>
<evidence type="ECO:0000256" key="6">
    <source>
        <dbReference type="ARBA" id="ARBA00042646"/>
    </source>
</evidence>
<gene>
    <name evidence="13" type="ORF">GUITHDRAFT_137442</name>
</gene>
<dbReference type="GO" id="GO:0008886">
    <property type="term" value="F:glyceraldehyde-3-phosphate dehydrogenase (NADP+) (non-phosphorylating) activity"/>
    <property type="evidence" value="ECO:0007669"/>
    <property type="project" value="UniProtKB-EC"/>
</dbReference>
<evidence type="ECO:0000256" key="2">
    <source>
        <dbReference type="ARBA" id="ARBA00023002"/>
    </source>
</evidence>
<evidence type="ECO:0000256" key="4">
    <source>
        <dbReference type="ARBA" id="ARBA00040853"/>
    </source>
</evidence>
<feature type="signal peptide" evidence="11">
    <location>
        <begin position="1"/>
        <end position="23"/>
    </location>
</feature>